<feature type="region of interest" description="Disordered" evidence="1">
    <location>
        <begin position="62"/>
        <end position="107"/>
    </location>
</feature>
<comment type="caution">
    <text evidence="2">The sequence shown here is derived from an EMBL/GenBank/DDBJ whole genome shotgun (WGS) entry which is preliminary data.</text>
</comment>
<feature type="compositionally biased region" description="Acidic residues" evidence="1">
    <location>
        <begin position="145"/>
        <end position="155"/>
    </location>
</feature>
<feature type="region of interest" description="Disordered" evidence="1">
    <location>
        <begin position="1"/>
        <end position="33"/>
    </location>
</feature>
<sequence>MPTATKPKITKKKKKARKTGSTSTAPLMPAAQPFPIAPSAEMMQMMAAMMSQYAASLQMLPPQIAPEADIPEEEEGAGRGAEEEKENEEEKEAETTEEADTGKGLVVSQALEPEILQTDLNLSERAVSEEAGVAWPETANVEGEMVFDEKEEEVVEPGTAREDAEGAPLGDEVKIITVSDDSSEKEFQKEMTAYEAEGEEFDPLNPQDIIDEEEAERQRFRAERKRKGKLLARLAAKRAKASSETLAIREQSQLSWERGRLREAESSEEERREEEEEEQPRYKKLSIIMDRLVLQQMTEFDDSKVQEECAGRLTGGKKVKSGKRLHRPSLRELGAEEKFLEYMSGIGFEWLLEFNSADIPIALAQEFFTSFHFKATTDVTEKSISFRIFGRQVKVSLTEWSIRLGLYTEEQAREREWSARQLGQLKSDTDFDPQAA</sequence>
<organism evidence="2 3">
    <name type="scientific">Salvia divinorum</name>
    <name type="common">Maria pastora</name>
    <name type="synonym">Diviner's sage</name>
    <dbReference type="NCBI Taxonomy" id="28513"/>
    <lineage>
        <taxon>Eukaryota</taxon>
        <taxon>Viridiplantae</taxon>
        <taxon>Streptophyta</taxon>
        <taxon>Embryophyta</taxon>
        <taxon>Tracheophyta</taxon>
        <taxon>Spermatophyta</taxon>
        <taxon>Magnoliopsida</taxon>
        <taxon>eudicotyledons</taxon>
        <taxon>Gunneridae</taxon>
        <taxon>Pentapetalae</taxon>
        <taxon>asterids</taxon>
        <taxon>lamiids</taxon>
        <taxon>Lamiales</taxon>
        <taxon>Lamiaceae</taxon>
        <taxon>Nepetoideae</taxon>
        <taxon>Mentheae</taxon>
        <taxon>Salviinae</taxon>
        <taxon>Salvia</taxon>
        <taxon>Salvia subgen. Calosphace</taxon>
    </lineage>
</organism>
<dbReference type="Proteomes" id="UP001567538">
    <property type="component" value="Unassembled WGS sequence"/>
</dbReference>
<name>A0ABD1FMI7_SALDI</name>
<feature type="compositionally biased region" description="Acidic residues" evidence="1">
    <location>
        <begin position="266"/>
        <end position="278"/>
    </location>
</feature>
<evidence type="ECO:0000256" key="1">
    <source>
        <dbReference type="SAM" id="MobiDB-lite"/>
    </source>
</evidence>
<keyword evidence="3" id="KW-1185">Reference proteome</keyword>
<reference evidence="2 3" key="1">
    <citation type="submission" date="2024-06" db="EMBL/GenBank/DDBJ databases">
        <title>A chromosome level genome sequence of Diviner's sage (Salvia divinorum).</title>
        <authorList>
            <person name="Ford S.A."/>
            <person name="Ro D.-K."/>
            <person name="Ness R.W."/>
            <person name="Phillips M.A."/>
        </authorList>
    </citation>
    <scope>NUCLEOTIDE SEQUENCE [LARGE SCALE GENOMIC DNA]</scope>
    <source>
        <strain evidence="2">SAF-2024a</strain>
        <tissue evidence="2">Leaf</tissue>
    </source>
</reference>
<feature type="region of interest" description="Disordered" evidence="1">
    <location>
        <begin position="257"/>
        <end position="280"/>
    </location>
</feature>
<accession>A0ABD1FMI7</accession>
<feature type="region of interest" description="Disordered" evidence="1">
    <location>
        <begin position="129"/>
        <end position="170"/>
    </location>
</feature>
<proteinExistence type="predicted"/>
<protein>
    <submittedName>
        <fullName evidence="2">Uncharacterized protein</fullName>
    </submittedName>
</protein>
<dbReference type="AlphaFoldDB" id="A0ABD1FMI7"/>
<gene>
    <name evidence="2" type="ORF">AAHA92_32978</name>
</gene>
<dbReference type="EMBL" id="JBEAFC010000014">
    <property type="protein sequence ID" value="KAL1533035.1"/>
    <property type="molecule type" value="Genomic_DNA"/>
</dbReference>
<feature type="compositionally biased region" description="Acidic residues" evidence="1">
    <location>
        <begin position="83"/>
        <end position="99"/>
    </location>
</feature>
<feature type="compositionally biased region" description="Basic residues" evidence="1">
    <location>
        <begin position="8"/>
        <end position="18"/>
    </location>
</feature>
<evidence type="ECO:0000313" key="3">
    <source>
        <dbReference type="Proteomes" id="UP001567538"/>
    </source>
</evidence>
<evidence type="ECO:0000313" key="2">
    <source>
        <dbReference type="EMBL" id="KAL1533035.1"/>
    </source>
</evidence>